<gene>
    <name evidence="2" type="ORF">QBC37DRAFT_401497</name>
</gene>
<evidence type="ECO:0000313" key="2">
    <source>
        <dbReference type="EMBL" id="KAK4212432.1"/>
    </source>
</evidence>
<comment type="caution">
    <text evidence="2">The sequence shown here is derived from an EMBL/GenBank/DDBJ whole genome shotgun (WGS) entry which is preliminary data.</text>
</comment>
<dbReference type="Proteomes" id="UP001301769">
    <property type="component" value="Unassembled WGS sequence"/>
</dbReference>
<name>A0AAN6Y993_9PEZI</name>
<feature type="compositionally biased region" description="Basic and acidic residues" evidence="1">
    <location>
        <begin position="1"/>
        <end position="10"/>
    </location>
</feature>
<reference evidence="2" key="1">
    <citation type="journal article" date="2023" name="Mol. Phylogenet. Evol.">
        <title>Genome-scale phylogeny and comparative genomics of the fungal order Sordariales.</title>
        <authorList>
            <person name="Hensen N."/>
            <person name="Bonometti L."/>
            <person name="Westerberg I."/>
            <person name="Brannstrom I.O."/>
            <person name="Guillou S."/>
            <person name="Cros-Aarteil S."/>
            <person name="Calhoun S."/>
            <person name="Haridas S."/>
            <person name="Kuo A."/>
            <person name="Mondo S."/>
            <person name="Pangilinan J."/>
            <person name="Riley R."/>
            <person name="LaButti K."/>
            <person name="Andreopoulos B."/>
            <person name="Lipzen A."/>
            <person name="Chen C."/>
            <person name="Yan M."/>
            <person name="Daum C."/>
            <person name="Ng V."/>
            <person name="Clum A."/>
            <person name="Steindorff A."/>
            <person name="Ohm R.A."/>
            <person name="Martin F."/>
            <person name="Silar P."/>
            <person name="Natvig D.O."/>
            <person name="Lalanne C."/>
            <person name="Gautier V."/>
            <person name="Ament-Velasquez S.L."/>
            <person name="Kruys A."/>
            <person name="Hutchinson M.I."/>
            <person name="Powell A.J."/>
            <person name="Barry K."/>
            <person name="Miller A.N."/>
            <person name="Grigoriev I.V."/>
            <person name="Debuchy R."/>
            <person name="Gladieux P."/>
            <person name="Hiltunen Thoren M."/>
            <person name="Johannesson H."/>
        </authorList>
    </citation>
    <scope>NUCLEOTIDE SEQUENCE</scope>
    <source>
        <strain evidence="2">PSN293</strain>
    </source>
</reference>
<keyword evidence="3" id="KW-1185">Reference proteome</keyword>
<sequence>MPGHDTKYNTEPKPTGASVTRQNTAQIRDRFYTYIANQPLEIIERNLGGLIDLAFGTEPSSSSSRGRALLRETGTSNPELFIFLALTPFHVHPARQKEMTGNYFDDWYCRDAIDAAAKKFAATTKGRRRDWTFTDNIRAVIEKRASLVESFIPFVDAWNYLRFGEVYDVIRRALRPKTHFDQDSRLMRADLKALGREEEETSDGEKETTPIPTGFDFLTRCMAEVKDVIAGILGKADGIRAYLPAADCSFSFSIMYHCGKFK</sequence>
<accession>A0AAN6Y993</accession>
<dbReference type="AlphaFoldDB" id="A0AAN6Y993"/>
<feature type="region of interest" description="Disordered" evidence="1">
    <location>
        <begin position="1"/>
        <end position="22"/>
    </location>
</feature>
<dbReference type="EMBL" id="MU858127">
    <property type="protein sequence ID" value="KAK4212432.1"/>
    <property type="molecule type" value="Genomic_DNA"/>
</dbReference>
<proteinExistence type="predicted"/>
<evidence type="ECO:0000313" key="3">
    <source>
        <dbReference type="Proteomes" id="UP001301769"/>
    </source>
</evidence>
<evidence type="ECO:0000256" key="1">
    <source>
        <dbReference type="SAM" id="MobiDB-lite"/>
    </source>
</evidence>
<protein>
    <submittedName>
        <fullName evidence="2">Uncharacterized protein</fullName>
    </submittedName>
</protein>
<reference evidence="2" key="2">
    <citation type="submission" date="2023-05" db="EMBL/GenBank/DDBJ databases">
        <authorList>
            <consortium name="Lawrence Berkeley National Laboratory"/>
            <person name="Steindorff A."/>
            <person name="Hensen N."/>
            <person name="Bonometti L."/>
            <person name="Westerberg I."/>
            <person name="Brannstrom I.O."/>
            <person name="Guillou S."/>
            <person name="Cros-Aarteil S."/>
            <person name="Calhoun S."/>
            <person name="Haridas S."/>
            <person name="Kuo A."/>
            <person name="Mondo S."/>
            <person name="Pangilinan J."/>
            <person name="Riley R."/>
            <person name="Labutti K."/>
            <person name="Andreopoulos B."/>
            <person name="Lipzen A."/>
            <person name="Chen C."/>
            <person name="Yanf M."/>
            <person name="Daum C."/>
            <person name="Ng V."/>
            <person name="Clum A."/>
            <person name="Ohm R."/>
            <person name="Martin F."/>
            <person name="Silar P."/>
            <person name="Natvig D."/>
            <person name="Lalanne C."/>
            <person name="Gautier V."/>
            <person name="Ament-Velasquez S.L."/>
            <person name="Kruys A."/>
            <person name="Hutchinson M.I."/>
            <person name="Powell A.J."/>
            <person name="Barry K."/>
            <person name="Miller A.N."/>
            <person name="Grigoriev I.V."/>
            <person name="Debuchy R."/>
            <person name="Gladieux P."/>
            <person name="Thoren M.H."/>
            <person name="Johannesson H."/>
        </authorList>
    </citation>
    <scope>NUCLEOTIDE SEQUENCE</scope>
    <source>
        <strain evidence="2">PSN293</strain>
    </source>
</reference>
<organism evidence="2 3">
    <name type="scientific">Rhypophila decipiens</name>
    <dbReference type="NCBI Taxonomy" id="261697"/>
    <lineage>
        <taxon>Eukaryota</taxon>
        <taxon>Fungi</taxon>
        <taxon>Dikarya</taxon>
        <taxon>Ascomycota</taxon>
        <taxon>Pezizomycotina</taxon>
        <taxon>Sordariomycetes</taxon>
        <taxon>Sordariomycetidae</taxon>
        <taxon>Sordariales</taxon>
        <taxon>Naviculisporaceae</taxon>
        <taxon>Rhypophila</taxon>
    </lineage>
</organism>